<dbReference type="InterPro" id="IPR027417">
    <property type="entry name" value="P-loop_NTPase"/>
</dbReference>
<dbReference type="PANTHER" id="PTHR42926:SF1">
    <property type="entry name" value="CIRCADIAN CLOCK OSCILLATOR PROTEIN KAIC 1"/>
    <property type="match status" value="1"/>
</dbReference>
<accession>F2KRK8</accession>
<dbReference type="InterPro" id="IPR051347">
    <property type="entry name" value="Circadian_clock_KaiC-rel"/>
</dbReference>
<dbReference type="PROSITE" id="PS51146">
    <property type="entry name" value="KAIC"/>
    <property type="match status" value="1"/>
</dbReference>
<reference evidence="2 3" key="1">
    <citation type="submission" date="2011-03" db="EMBL/GenBank/DDBJ databases">
        <title>The complete genome of Archaeoglobus veneficus SNP6.</title>
        <authorList>
            <consortium name="US DOE Joint Genome Institute (JGI-PGF)"/>
            <person name="Lucas S."/>
            <person name="Copeland A."/>
            <person name="Lapidus A."/>
            <person name="Bruce D."/>
            <person name="Goodwin L."/>
            <person name="Pitluck S."/>
            <person name="Kyrpides N."/>
            <person name="Mavromatis K."/>
            <person name="Pagani I."/>
            <person name="Ivanova N."/>
            <person name="Mikhailova N."/>
            <person name="Lu M."/>
            <person name="Detter J.C."/>
            <person name="Tapia R."/>
            <person name="Han C."/>
            <person name="Land M."/>
            <person name="Hauser L."/>
            <person name="Markowitz V."/>
            <person name="Cheng J.-F."/>
            <person name="Hugenholtz P."/>
            <person name="Woyke T."/>
            <person name="Wu D."/>
            <person name="Spring S."/>
            <person name="Brambilla E."/>
            <person name="Klenk H.-P."/>
            <person name="Eisen J.A."/>
        </authorList>
    </citation>
    <scope>NUCLEOTIDE SEQUENCE [LARGE SCALE GENOMIC DNA]</scope>
    <source>
        <strain>SNP6</strain>
    </source>
</reference>
<dbReference type="InterPro" id="IPR010624">
    <property type="entry name" value="KaiC_dom"/>
</dbReference>
<evidence type="ECO:0000313" key="2">
    <source>
        <dbReference type="EMBL" id="AEA46773.1"/>
    </source>
</evidence>
<dbReference type="InterPro" id="IPR022373">
    <property type="entry name" value="KaiC_containing"/>
</dbReference>
<dbReference type="InterPro" id="IPR014774">
    <property type="entry name" value="KaiC-like_dom"/>
</dbReference>
<protein>
    <submittedName>
        <fullName evidence="2">Putative circadian clock protein, KaiC</fullName>
    </submittedName>
</protein>
<feature type="domain" description="KaiC" evidence="1">
    <location>
        <begin position="31"/>
        <end position="283"/>
    </location>
</feature>
<dbReference type="Proteomes" id="UP000008136">
    <property type="component" value="Chromosome"/>
</dbReference>
<evidence type="ECO:0000259" key="1">
    <source>
        <dbReference type="PROSITE" id="PS51146"/>
    </source>
</evidence>
<keyword evidence="3" id="KW-1185">Reference proteome</keyword>
<dbReference type="eggNOG" id="arCOG01171">
    <property type="taxonomic scope" value="Archaea"/>
</dbReference>
<dbReference type="EMBL" id="CP002588">
    <property type="protein sequence ID" value="AEA46773.1"/>
    <property type="molecule type" value="Genomic_DNA"/>
</dbReference>
<dbReference type="KEGG" id="ave:Arcve_0755"/>
<dbReference type="SUPFAM" id="SSF52540">
    <property type="entry name" value="P-loop containing nucleoside triphosphate hydrolases"/>
    <property type="match status" value="1"/>
</dbReference>
<name>F2KRK8_ARCVS</name>
<dbReference type="STRING" id="693661.Arcve_0755"/>
<dbReference type="RefSeq" id="WP_013683445.1">
    <property type="nucleotide sequence ID" value="NC_015320.1"/>
</dbReference>
<dbReference type="NCBIfam" id="TIGR03878">
    <property type="entry name" value="thermo_KaiC_2"/>
    <property type="match status" value="1"/>
</dbReference>
<sequence length="295" mass="33179">MARYYELRELESKAPKLFGIPTGTKLDEMFFKIEEEDGKFVKKPLGGLPYLSIMNLTGVPDSGKSVLAEQFAVTQANAGYRVLFVTVESPANFLYTALKHKSEAMGADFSKVEENIVVIDASESDELRENPKALLDTMAYAIREKKVTNVIIDSITGLYEHKEMMARQIVRQFFNFLKKWRQTGIFVSQKRSAQASESAEAAGGLAVAHIVDGTIVLDKKLVETRWDVSLYGLPIGSVLRTIRIDGCRLCGHDSRTWVFEITEFGTIDIIAPLSEFIKRRGRIGEEKQEKIEEVE</sequence>
<dbReference type="Pfam" id="PF06745">
    <property type="entry name" value="ATPase"/>
    <property type="match status" value="1"/>
</dbReference>
<dbReference type="HOGENOM" id="CLU_975202_0_0_2"/>
<dbReference type="PANTHER" id="PTHR42926">
    <property type="match status" value="1"/>
</dbReference>
<dbReference type="GO" id="GO:0005524">
    <property type="term" value="F:ATP binding"/>
    <property type="evidence" value="ECO:0007669"/>
    <property type="project" value="InterPro"/>
</dbReference>
<proteinExistence type="predicted"/>
<dbReference type="OrthoDB" id="49590at2157"/>
<dbReference type="AlphaFoldDB" id="F2KRK8"/>
<dbReference type="GeneID" id="10393857"/>
<dbReference type="Gene3D" id="3.40.50.300">
    <property type="entry name" value="P-loop containing nucleotide triphosphate hydrolases"/>
    <property type="match status" value="1"/>
</dbReference>
<gene>
    <name evidence="2" type="ordered locus">Arcve_0755</name>
</gene>
<organism evidence="2 3">
    <name type="scientific">Archaeoglobus veneficus (strain DSM 11195 / SNP6)</name>
    <dbReference type="NCBI Taxonomy" id="693661"/>
    <lineage>
        <taxon>Archaea</taxon>
        <taxon>Methanobacteriati</taxon>
        <taxon>Methanobacteriota</taxon>
        <taxon>Archaeoglobi</taxon>
        <taxon>Archaeoglobales</taxon>
        <taxon>Archaeoglobaceae</taxon>
        <taxon>Archaeoglobus</taxon>
    </lineage>
</organism>
<evidence type="ECO:0000313" key="3">
    <source>
        <dbReference type="Proteomes" id="UP000008136"/>
    </source>
</evidence>